<reference evidence="2 3" key="1">
    <citation type="submission" date="2016-12" db="EMBL/GenBank/DDBJ databases">
        <title>The draft genome sequence of Actinophytocola xinjiangensis.</title>
        <authorList>
            <person name="Wang W."/>
            <person name="Yuan L."/>
        </authorList>
    </citation>
    <scope>NUCLEOTIDE SEQUENCE [LARGE SCALE GENOMIC DNA]</scope>
    <source>
        <strain evidence="2 3">CGMCC 4.4663</strain>
    </source>
</reference>
<dbReference type="OrthoDB" id="9790815at2"/>
<dbReference type="PANTHER" id="PTHR30344">
    <property type="entry name" value="6-PHOSPHOGLUCONOLACTONASE-RELATED"/>
    <property type="match status" value="1"/>
</dbReference>
<evidence type="ECO:0000313" key="3">
    <source>
        <dbReference type="Proteomes" id="UP000185696"/>
    </source>
</evidence>
<dbReference type="RefSeq" id="WP_075134903.1">
    <property type="nucleotide sequence ID" value="NZ_MSIF01000011.1"/>
</dbReference>
<sequence length="328" mass="33218">MLYVGCYTAASGGNGTGITALRQEPSGALTPVAELPMTSPSWLTRHPDAPVLYAANESADGAITTVGLPGLSALDTVSSGGADPCHLAVTPDGRFLLCANYSSGSLAVFGLAGDGRITGRTDLVTHTGSGPVAGRQEAAHVHMAVPLATERGTLVCAVDLGTDEIRAYLLAGDGTLTEEAVSAMPPGTGPRQLVRRPGTDLGYVAGELAGTLVTVREQPAGTFTPLGATGATANPYEGENFVAHTQIVGDRLYLSNRGPDCVTEFDLTGPAPTAVTDHPCGAFPRHFTVLDGVCHTAAQLDDAIVSVPLAGGPASRFATGSPTCVIAG</sequence>
<dbReference type="InterPro" id="IPR050282">
    <property type="entry name" value="Cycloisomerase_2"/>
</dbReference>
<dbReference type="Proteomes" id="UP000185696">
    <property type="component" value="Unassembled WGS sequence"/>
</dbReference>
<dbReference type="EMBL" id="MSIF01000011">
    <property type="protein sequence ID" value="OLF08747.1"/>
    <property type="molecule type" value="Genomic_DNA"/>
</dbReference>
<protein>
    <submittedName>
        <fullName evidence="2">6-phosphogluconolactonase</fullName>
    </submittedName>
</protein>
<dbReference type="Pfam" id="PF10282">
    <property type="entry name" value="Lactonase"/>
    <property type="match status" value="1"/>
</dbReference>
<proteinExistence type="inferred from homology"/>
<dbReference type="GO" id="GO:0017057">
    <property type="term" value="F:6-phosphogluconolactonase activity"/>
    <property type="evidence" value="ECO:0007669"/>
    <property type="project" value="TreeGrafter"/>
</dbReference>
<name>A0A7Z0WK80_9PSEU</name>
<evidence type="ECO:0000313" key="2">
    <source>
        <dbReference type="EMBL" id="OLF08747.1"/>
    </source>
</evidence>
<dbReference type="InterPro" id="IPR011048">
    <property type="entry name" value="Haem_d1_sf"/>
</dbReference>
<dbReference type="Gene3D" id="2.130.10.10">
    <property type="entry name" value="YVTN repeat-like/Quinoprotein amine dehydrogenase"/>
    <property type="match status" value="1"/>
</dbReference>
<comment type="caution">
    <text evidence="2">The sequence shown here is derived from an EMBL/GenBank/DDBJ whole genome shotgun (WGS) entry which is preliminary data.</text>
</comment>
<dbReference type="InterPro" id="IPR015943">
    <property type="entry name" value="WD40/YVTN_repeat-like_dom_sf"/>
</dbReference>
<dbReference type="InterPro" id="IPR019405">
    <property type="entry name" value="Lactonase_7-beta_prop"/>
</dbReference>
<evidence type="ECO:0000256" key="1">
    <source>
        <dbReference type="ARBA" id="ARBA00005564"/>
    </source>
</evidence>
<dbReference type="SUPFAM" id="SSF51004">
    <property type="entry name" value="C-terminal (heme d1) domain of cytochrome cd1-nitrite reductase"/>
    <property type="match status" value="1"/>
</dbReference>
<keyword evidence="3" id="KW-1185">Reference proteome</keyword>
<gene>
    <name evidence="2" type="ORF">BLA60_22320</name>
</gene>
<dbReference type="PANTHER" id="PTHR30344:SF1">
    <property type="entry name" value="6-PHOSPHOGLUCONOLACTONASE"/>
    <property type="match status" value="1"/>
</dbReference>
<dbReference type="AlphaFoldDB" id="A0A7Z0WK80"/>
<accession>A0A7Z0WK80</accession>
<comment type="similarity">
    <text evidence="1">Belongs to the cycloisomerase 2 family.</text>
</comment>
<organism evidence="2 3">
    <name type="scientific">Actinophytocola xinjiangensis</name>
    <dbReference type="NCBI Taxonomy" id="485602"/>
    <lineage>
        <taxon>Bacteria</taxon>
        <taxon>Bacillati</taxon>
        <taxon>Actinomycetota</taxon>
        <taxon>Actinomycetes</taxon>
        <taxon>Pseudonocardiales</taxon>
        <taxon>Pseudonocardiaceae</taxon>
    </lineage>
</organism>